<dbReference type="GO" id="GO:0000977">
    <property type="term" value="F:RNA polymerase II transcription regulatory region sequence-specific DNA binding"/>
    <property type="evidence" value="ECO:0007669"/>
    <property type="project" value="TreeGrafter"/>
</dbReference>
<dbReference type="CDD" id="cd08368">
    <property type="entry name" value="LIM"/>
    <property type="match status" value="2"/>
</dbReference>
<dbReference type="InterPro" id="IPR050453">
    <property type="entry name" value="LIM_Homeobox_TF"/>
</dbReference>
<evidence type="ECO:0000256" key="6">
    <source>
        <dbReference type="ARBA" id="ARBA00023155"/>
    </source>
</evidence>
<protein>
    <recommendedName>
        <fullName evidence="10">LIM zinc-binding domain-containing protein</fullName>
    </recommendedName>
</protein>
<evidence type="ECO:0000256" key="3">
    <source>
        <dbReference type="ARBA" id="ARBA00022833"/>
    </source>
</evidence>
<evidence type="ECO:0000256" key="7">
    <source>
        <dbReference type="ARBA" id="ARBA00023242"/>
    </source>
</evidence>
<feature type="compositionally biased region" description="Low complexity" evidence="9">
    <location>
        <begin position="171"/>
        <end position="185"/>
    </location>
</feature>
<dbReference type="Pfam" id="PF00412">
    <property type="entry name" value="LIM"/>
    <property type="match status" value="2"/>
</dbReference>
<feature type="domain" description="LIM zinc-binding" evidence="10">
    <location>
        <begin position="9"/>
        <end position="69"/>
    </location>
</feature>
<dbReference type="GO" id="GO:0000981">
    <property type="term" value="F:DNA-binding transcription factor activity, RNA polymerase II-specific"/>
    <property type="evidence" value="ECO:0007669"/>
    <property type="project" value="TreeGrafter"/>
</dbReference>
<accession>A0A085N2Y7</accession>
<feature type="domain" description="LIM zinc-binding" evidence="10">
    <location>
        <begin position="70"/>
        <end position="131"/>
    </location>
</feature>
<keyword evidence="5" id="KW-0238">DNA-binding</keyword>
<dbReference type="GO" id="GO:0046872">
    <property type="term" value="F:metal ion binding"/>
    <property type="evidence" value="ECO:0007669"/>
    <property type="project" value="UniProtKB-KW"/>
</dbReference>
<keyword evidence="4 8" id="KW-0440">LIM domain</keyword>
<dbReference type="GO" id="GO:0030182">
    <property type="term" value="P:neuron differentiation"/>
    <property type="evidence" value="ECO:0007669"/>
    <property type="project" value="TreeGrafter"/>
</dbReference>
<organism evidence="12">
    <name type="scientific">Trichuris suis</name>
    <name type="common">pig whipworm</name>
    <dbReference type="NCBI Taxonomy" id="68888"/>
    <lineage>
        <taxon>Eukaryota</taxon>
        <taxon>Metazoa</taxon>
        <taxon>Ecdysozoa</taxon>
        <taxon>Nematoda</taxon>
        <taxon>Enoplea</taxon>
        <taxon>Dorylaimia</taxon>
        <taxon>Trichinellida</taxon>
        <taxon>Trichuridae</taxon>
        <taxon>Trichuris</taxon>
    </lineage>
</organism>
<feature type="compositionally biased region" description="Basic and acidic residues" evidence="9">
    <location>
        <begin position="145"/>
        <end position="157"/>
    </location>
</feature>
<gene>
    <name evidence="11" type="ORF">M513_06510</name>
    <name evidence="12" type="ORF">M514_06510</name>
</gene>
<evidence type="ECO:0000313" key="13">
    <source>
        <dbReference type="Proteomes" id="UP000030764"/>
    </source>
</evidence>
<dbReference type="OrthoDB" id="1746725at2759"/>
<evidence type="ECO:0000256" key="2">
    <source>
        <dbReference type="ARBA" id="ARBA00022723"/>
    </source>
</evidence>
<sequence length="245" mass="25614">MQAGGFGHSACFLCRQGITSDKFVEVGRRLIHYECFKCRQCKEALRTESAKVHSNRFYCGPCYLRLFCARCNICKKSVFPQDVVTLRGKKVHQACLVCALCKTPLGIGQHYIVGEDLFCSPKCAYEKRKKDRAPPAPPKPAVVEKPPEEAKPAEEQKPAQGEVAASPPAPEGDAAGQPAQGGSPAAPSPTPEAAPPAPAPTPEGASPAPAPAPDGAPPAPAPAQPSGEPTPPAKEPEGGAQPPAQ</sequence>
<dbReference type="PANTHER" id="PTHR24208">
    <property type="entry name" value="LIM/HOMEOBOX PROTEIN LHX"/>
    <property type="match status" value="1"/>
</dbReference>
<dbReference type="EMBL" id="KL367565">
    <property type="protein sequence ID" value="KFD63833.1"/>
    <property type="molecule type" value="Genomic_DNA"/>
</dbReference>
<dbReference type="Proteomes" id="UP000030758">
    <property type="component" value="Unassembled WGS sequence"/>
</dbReference>
<evidence type="ECO:0000259" key="10">
    <source>
        <dbReference type="PROSITE" id="PS50023"/>
    </source>
</evidence>
<keyword evidence="2 8" id="KW-0479">Metal-binding</keyword>
<feature type="compositionally biased region" description="Pro residues" evidence="9">
    <location>
        <begin position="208"/>
        <end position="233"/>
    </location>
</feature>
<dbReference type="SUPFAM" id="SSF57716">
    <property type="entry name" value="Glucocorticoid receptor-like (DNA-binding domain)"/>
    <property type="match status" value="1"/>
</dbReference>
<evidence type="ECO:0000313" key="12">
    <source>
        <dbReference type="EMBL" id="KFD63833.1"/>
    </source>
</evidence>
<dbReference type="PRINTS" id="PR01217">
    <property type="entry name" value="PRICHEXTENSN"/>
</dbReference>
<evidence type="ECO:0000256" key="1">
    <source>
        <dbReference type="ARBA" id="ARBA00004123"/>
    </source>
</evidence>
<dbReference type="EMBL" id="KL363225">
    <property type="protein sequence ID" value="KFD52663.1"/>
    <property type="molecule type" value="Genomic_DNA"/>
</dbReference>
<dbReference type="Gene3D" id="2.10.110.10">
    <property type="entry name" value="Cysteine Rich Protein"/>
    <property type="match status" value="2"/>
</dbReference>
<evidence type="ECO:0000256" key="5">
    <source>
        <dbReference type="ARBA" id="ARBA00023125"/>
    </source>
</evidence>
<evidence type="ECO:0000256" key="8">
    <source>
        <dbReference type="PROSITE-ProRule" id="PRU00125"/>
    </source>
</evidence>
<dbReference type="GO" id="GO:0005634">
    <property type="term" value="C:nucleus"/>
    <property type="evidence" value="ECO:0007669"/>
    <property type="project" value="UniProtKB-SubCell"/>
</dbReference>
<evidence type="ECO:0000256" key="4">
    <source>
        <dbReference type="ARBA" id="ARBA00023038"/>
    </source>
</evidence>
<feature type="compositionally biased region" description="Pro residues" evidence="9">
    <location>
        <begin position="186"/>
        <end position="201"/>
    </location>
</feature>
<dbReference type="SMART" id="SM00132">
    <property type="entry name" value="LIM"/>
    <property type="match status" value="2"/>
</dbReference>
<dbReference type="InterPro" id="IPR001781">
    <property type="entry name" value="Znf_LIM"/>
</dbReference>
<name>A0A085N2Y7_9BILA</name>
<dbReference type="Proteomes" id="UP000030764">
    <property type="component" value="Unassembled WGS sequence"/>
</dbReference>
<feature type="non-terminal residue" evidence="12">
    <location>
        <position position="245"/>
    </location>
</feature>
<feature type="region of interest" description="Disordered" evidence="9">
    <location>
        <begin position="129"/>
        <end position="245"/>
    </location>
</feature>
<evidence type="ECO:0000256" key="9">
    <source>
        <dbReference type="SAM" id="MobiDB-lite"/>
    </source>
</evidence>
<keyword evidence="3 8" id="KW-0862">Zinc</keyword>
<keyword evidence="6" id="KW-0371">Homeobox</keyword>
<dbReference type="AlphaFoldDB" id="A0A085N2Y7"/>
<comment type="subcellular location">
    <subcellularLocation>
        <location evidence="1">Nucleus</location>
    </subcellularLocation>
</comment>
<proteinExistence type="predicted"/>
<keyword evidence="7" id="KW-0539">Nucleus</keyword>
<evidence type="ECO:0000313" key="11">
    <source>
        <dbReference type="EMBL" id="KFD52663.1"/>
    </source>
</evidence>
<dbReference type="PANTHER" id="PTHR24208:SF166">
    <property type="entry name" value="LIM HOMEOBOX TRANSCRIPTION FACTOR 1 ALPHA, ISOFORM B"/>
    <property type="match status" value="1"/>
</dbReference>
<keyword evidence="13" id="KW-1185">Reference proteome</keyword>
<dbReference type="PROSITE" id="PS50023">
    <property type="entry name" value="LIM_DOMAIN_2"/>
    <property type="match status" value="2"/>
</dbReference>
<reference evidence="12 13" key="1">
    <citation type="journal article" date="2014" name="Nat. Genet.">
        <title>Genome and transcriptome of the porcine whipworm Trichuris suis.</title>
        <authorList>
            <person name="Jex A.R."/>
            <person name="Nejsum P."/>
            <person name="Schwarz E.M."/>
            <person name="Hu L."/>
            <person name="Young N.D."/>
            <person name="Hall R.S."/>
            <person name="Korhonen P.K."/>
            <person name="Liao S."/>
            <person name="Thamsborg S."/>
            <person name="Xia J."/>
            <person name="Xu P."/>
            <person name="Wang S."/>
            <person name="Scheerlinck J.P."/>
            <person name="Hofmann A."/>
            <person name="Sternberg P.W."/>
            <person name="Wang J."/>
            <person name="Gasser R.B."/>
        </authorList>
    </citation>
    <scope>NUCLEOTIDE SEQUENCE [LARGE SCALE GENOMIC DNA]</scope>
    <source>
        <strain evidence="12">DCEP-RM93F</strain>
        <strain evidence="11">DCEP-RM93M</strain>
    </source>
</reference>